<dbReference type="Proteomes" id="UP001318040">
    <property type="component" value="Chromosome 5"/>
</dbReference>
<sequence length="337" mass="36992">MMHGALRRWATLGGTALSVALGTVLGTWLERRRRRTGHGSVDAGPTGSTASLWDDLWQCSVLPVPSVHAATIGGGQLASRTAAELSTFGLPGVAQLRSRTAYLVSYDARTRTPAWVLEKLDSAGLRGDATRQDCEFLEDESVHAFHRATNIDFRGSGYDRGHMAAAANHKASREAMRDTFLLTNIVPQNPQMNQNAWNDLEQYCRGLTKQYAHVYVCTGPLYLPRREVDGKTYVRYEVIGPNTVAVPTHLFKLLILQKNAEGGDVELRAFVMPNEPIPSSVPRERFLVPLESLERASGFLFQPNIERRLRGGARVISALGQSGQGQLPALKPPPPEV</sequence>
<comment type="cofactor">
    <cofactor evidence="1 10">
        <name>Mg(2+)</name>
        <dbReference type="ChEBI" id="CHEBI:18420"/>
    </cofactor>
</comment>
<dbReference type="InterPro" id="IPR044929">
    <property type="entry name" value="DNA/RNA_non-sp_Endonuclease_sf"/>
</dbReference>
<dbReference type="Gene3D" id="3.40.570.10">
    <property type="entry name" value="Extracellular Endonuclease, subunit A"/>
    <property type="match status" value="1"/>
</dbReference>
<dbReference type="PROSITE" id="PS01070">
    <property type="entry name" value="NUCLEASE_NON_SPEC"/>
    <property type="match status" value="1"/>
</dbReference>
<feature type="active site" description="Proton acceptor" evidence="8">
    <location>
        <position position="162"/>
    </location>
</feature>
<keyword evidence="4 9" id="KW-0479">Metal-binding</keyword>
<dbReference type="InterPro" id="IPR020821">
    <property type="entry name" value="ENPP1-3/EXOG-like_nuc-like"/>
</dbReference>
<evidence type="ECO:0000256" key="2">
    <source>
        <dbReference type="ARBA" id="ARBA00010052"/>
    </source>
</evidence>
<proteinExistence type="inferred from homology"/>
<dbReference type="InterPro" id="IPR018524">
    <property type="entry name" value="DNA/RNA_endonuclease_AS"/>
</dbReference>
<gene>
    <name evidence="14" type="primary">ENDOG</name>
</gene>
<dbReference type="SMART" id="SM00477">
    <property type="entry name" value="NUC"/>
    <property type="match status" value="1"/>
</dbReference>
<dbReference type="GO" id="GO:0046872">
    <property type="term" value="F:metal ion binding"/>
    <property type="evidence" value="ECO:0007669"/>
    <property type="project" value="UniProtKB-KW"/>
</dbReference>
<dbReference type="GO" id="GO:0003676">
    <property type="term" value="F:nucleic acid binding"/>
    <property type="evidence" value="ECO:0007669"/>
    <property type="project" value="InterPro"/>
</dbReference>
<dbReference type="GO" id="GO:0000014">
    <property type="term" value="F:single-stranded DNA endodeoxyribonuclease activity"/>
    <property type="evidence" value="ECO:0007669"/>
    <property type="project" value="TreeGrafter"/>
</dbReference>
<evidence type="ECO:0000256" key="3">
    <source>
        <dbReference type="ARBA" id="ARBA00022722"/>
    </source>
</evidence>
<evidence type="ECO:0000256" key="10">
    <source>
        <dbReference type="RuleBase" id="RU366055"/>
    </source>
</evidence>
<dbReference type="CTD" id="2021"/>
<reference evidence="14" key="1">
    <citation type="submission" date="2025-08" db="UniProtKB">
        <authorList>
            <consortium name="RefSeq"/>
        </authorList>
    </citation>
    <scope>IDENTIFICATION</scope>
    <source>
        <tissue evidence="14">Sperm</tissue>
    </source>
</reference>
<dbReference type="GO" id="GO:0006309">
    <property type="term" value="P:apoptotic DNA fragmentation"/>
    <property type="evidence" value="ECO:0007669"/>
    <property type="project" value="TreeGrafter"/>
</dbReference>
<keyword evidence="6 10" id="KW-0378">Hydrolase</keyword>
<dbReference type="PANTHER" id="PTHR13966">
    <property type="entry name" value="ENDONUCLEASE RELATED"/>
    <property type="match status" value="1"/>
</dbReference>
<dbReference type="PANTHER" id="PTHR13966:SF5">
    <property type="entry name" value="ENDONUCLEASE G, MITOCHONDRIAL"/>
    <property type="match status" value="1"/>
</dbReference>
<keyword evidence="5 10" id="KW-0255">Endonuclease</keyword>
<feature type="domain" description="DNA/RNA non-specific endonuclease/pyrophosphatase/phosphodiesterase" evidence="12">
    <location>
        <begin position="98"/>
        <end position="308"/>
    </location>
</feature>
<dbReference type="Pfam" id="PF01223">
    <property type="entry name" value="Endonuclease_NS"/>
    <property type="match status" value="1"/>
</dbReference>
<evidence type="ECO:0000256" key="7">
    <source>
        <dbReference type="ARBA" id="ARBA00022842"/>
    </source>
</evidence>
<dbReference type="EC" id="3.1.30.-" evidence="10"/>
<dbReference type="SMART" id="SM00892">
    <property type="entry name" value="Endonuclease_NS"/>
    <property type="match status" value="1"/>
</dbReference>
<dbReference type="InterPro" id="IPR001604">
    <property type="entry name" value="Endo_G_ENPP1-like_dom"/>
</dbReference>
<dbReference type="RefSeq" id="XP_032802644.1">
    <property type="nucleotide sequence ID" value="XM_032946753.1"/>
</dbReference>
<dbReference type="GO" id="GO:0004521">
    <property type="term" value="F:RNA endonuclease activity"/>
    <property type="evidence" value="ECO:0007669"/>
    <property type="project" value="TreeGrafter"/>
</dbReference>
<feature type="binding site" evidence="9">
    <location>
        <position position="193"/>
    </location>
    <ligand>
        <name>Mg(2+)</name>
        <dbReference type="ChEBI" id="CHEBI:18420"/>
        <note>catalytic</note>
    </ligand>
</feature>
<dbReference type="CDD" id="cd00091">
    <property type="entry name" value="NUC"/>
    <property type="match status" value="1"/>
</dbReference>
<keyword evidence="13" id="KW-1185">Reference proteome</keyword>
<dbReference type="SUPFAM" id="SSF54060">
    <property type="entry name" value="His-Me finger endonucleases"/>
    <property type="match status" value="1"/>
</dbReference>
<comment type="similarity">
    <text evidence="2 10">Belongs to the DNA/RNA non-specific endonuclease family.</text>
</comment>
<protein>
    <recommendedName>
        <fullName evidence="10">Endonuclease</fullName>
        <ecNumber evidence="10">3.1.30.-</ecNumber>
    </recommendedName>
</protein>
<dbReference type="InterPro" id="IPR044925">
    <property type="entry name" value="His-Me_finger_sf"/>
</dbReference>
<evidence type="ECO:0000259" key="12">
    <source>
        <dbReference type="SMART" id="SM00892"/>
    </source>
</evidence>
<evidence type="ECO:0000256" key="1">
    <source>
        <dbReference type="ARBA" id="ARBA00001946"/>
    </source>
</evidence>
<evidence type="ECO:0000313" key="13">
    <source>
        <dbReference type="Proteomes" id="UP001318040"/>
    </source>
</evidence>
<evidence type="ECO:0000256" key="9">
    <source>
        <dbReference type="PIRSR" id="PIRSR640255-2"/>
    </source>
</evidence>
<organism evidence="13 14">
    <name type="scientific">Petromyzon marinus</name>
    <name type="common">Sea lamprey</name>
    <dbReference type="NCBI Taxonomy" id="7757"/>
    <lineage>
        <taxon>Eukaryota</taxon>
        <taxon>Metazoa</taxon>
        <taxon>Chordata</taxon>
        <taxon>Craniata</taxon>
        <taxon>Vertebrata</taxon>
        <taxon>Cyclostomata</taxon>
        <taxon>Hyperoartia</taxon>
        <taxon>Petromyzontiformes</taxon>
        <taxon>Petromyzontidae</taxon>
        <taxon>Petromyzon</taxon>
    </lineage>
</organism>
<dbReference type="AlphaFoldDB" id="A0AAJ7SNN2"/>
<evidence type="ECO:0000256" key="5">
    <source>
        <dbReference type="ARBA" id="ARBA00022759"/>
    </source>
</evidence>
<dbReference type="GO" id="GO:0005634">
    <property type="term" value="C:nucleus"/>
    <property type="evidence" value="ECO:0007669"/>
    <property type="project" value="TreeGrafter"/>
</dbReference>
<dbReference type="InterPro" id="IPR040255">
    <property type="entry name" value="Non-specific_endonuclease"/>
</dbReference>
<name>A0AAJ7SNN2_PETMA</name>
<evidence type="ECO:0000256" key="6">
    <source>
        <dbReference type="ARBA" id="ARBA00022801"/>
    </source>
</evidence>
<evidence type="ECO:0000259" key="11">
    <source>
        <dbReference type="SMART" id="SM00477"/>
    </source>
</evidence>
<dbReference type="KEGG" id="pmrn:116938967"/>
<evidence type="ECO:0000256" key="8">
    <source>
        <dbReference type="PIRSR" id="PIRSR640255-1"/>
    </source>
</evidence>
<evidence type="ECO:0000313" key="14">
    <source>
        <dbReference type="RefSeq" id="XP_032802644.1"/>
    </source>
</evidence>
<feature type="domain" description="ENPP1-3/EXOG-like endonuclease/phosphodiesterase" evidence="11">
    <location>
        <begin position="99"/>
        <end position="308"/>
    </location>
</feature>
<dbReference type="GO" id="GO:0005743">
    <property type="term" value="C:mitochondrial inner membrane"/>
    <property type="evidence" value="ECO:0007669"/>
    <property type="project" value="TreeGrafter"/>
</dbReference>
<accession>A0AAJ7SNN2</accession>
<evidence type="ECO:0000256" key="4">
    <source>
        <dbReference type="ARBA" id="ARBA00022723"/>
    </source>
</evidence>
<keyword evidence="7" id="KW-0460">Magnesium</keyword>
<keyword evidence="3 10" id="KW-0540">Nuclease</keyword>